<feature type="domain" description="Antitoxin Xre/MbcA/ParS-like toxin-binding" evidence="1">
    <location>
        <begin position="209"/>
        <end position="258"/>
    </location>
</feature>
<dbReference type="InterPro" id="IPR024467">
    <property type="entry name" value="Xre/MbcA/ParS-like_toxin-bd"/>
</dbReference>
<dbReference type="InterPro" id="IPR045738">
    <property type="entry name" value="DUF6088"/>
</dbReference>
<evidence type="ECO:0000313" key="3">
    <source>
        <dbReference type="Proteomes" id="UP000814172"/>
    </source>
</evidence>
<reference evidence="2 3" key="1">
    <citation type="submission" date="2019-11" db="EMBL/GenBank/DDBJ databases">
        <title>Epiphytic Pseudomonas syringae from cherry orchards.</title>
        <authorList>
            <person name="Hulin M.T."/>
        </authorList>
    </citation>
    <scope>NUCLEOTIDE SEQUENCE [LARGE SCALE GENOMIC DNA]</scope>
    <source>
        <strain evidence="2 3">PA-6-9F</strain>
    </source>
</reference>
<dbReference type="Pfam" id="PF19570">
    <property type="entry name" value="DUF6088"/>
    <property type="match status" value="1"/>
</dbReference>
<protein>
    <submittedName>
        <fullName evidence="2">DUF2384 domain-containing protein</fullName>
    </submittedName>
</protein>
<sequence length="261" mass="29053">MSAADAISERLKHMRKGKPFSRVVFAQIGSRAAVDKALSRLIQSGCLERLVRGIYMRPKVSKHIGRVRPSPLSVVMAIAKANGETIQIHGAEAVRRLGLSTQVQVIPTYYTSGATRDIRIGNAVVCLRHLSYDKLQHAGTNVGTVLTALHYIGKRGLSSQIVFKVVTTLGRDDLITLRNCRMPRWMRSAVDEASASAATLHYAKVRDRAINVFGNRRLAEEWLARPCSYLGGDVPRDVIDNPERFHAVEAYLERINYGIYQ</sequence>
<organism evidence="2 3">
    <name type="scientific">Pseudomonas proteolytica</name>
    <dbReference type="NCBI Taxonomy" id="219574"/>
    <lineage>
        <taxon>Bacteria</taxon>
        <taxon>Pseudomonadati</taxon>
        <taxon>Pseudomonadota</taxon>
        <taxon>Gammaproteobacteria</taxon>
        <taxon>Pseudomonadales</taxon>
        <taxon>Pseudomonadaceae</taxon>
        <taxon>Pseudomonas</taxon>
    </lineage>
</organism>
<gene>
    <name evidence="2" type="ORF">GIW75_18155</name>
</gene>
<dbReference type="Proteomes" id="UP000814172">
    <property type="component" value="Unassembled WGS sequence"/>
</dbReference>
<keyword evidence="3" id="KW-1185">Reference proteome</keyword>
<proteinExistence type="predicted"/>
<dbReference type="Pfam" id="PF09722">
    <property type="entry name" value="Xre_MbcA_ParS_C"/>
    <property type="match status" value="1"/>
</dbReference>
<dbReference type="AlphaFoldDB" id="A0AAW5A5G7"/>
<evidence type="ECO:0000313" key="2">
    <source>
        <dbReference type="EMBL" id="MCF5058868.1"/>
    </source>
</evidence>
<accession>A0AAW5A5G7</accession>
<comment type="caution">
    <text evidence="2">The sequence shown here is derived from an EMBL/GenBank/DDBJ whole genome shotgun (WGS) entry which is preliminary data.</text>
</comment>
<name>A0AAW5A5G7_9PSED</name>
<evidence type="ECO:0000259" key="1">
    <source>
        <dbReference type="Pfam" id="PF09722"/>
    </source>
</evidence>
<dbReference type="EMBL" id="WKEW01000066">
    <property type="protein sequence ID" value="MCF5058868.1"/>
    <property type="molecule type" value="Genomic_DNA"/>
</dbReference>